<dbReference type="Gene3D" id="1.10.260.40">
    <property type="entry name" value="lambda repressor-like DNA-binding domains"/>
    <property type="match status" value="1"/>
</dbReference>
<protein>
    <submittedName>
        <fullName evidence="2">Transcriptional regulator with XRE-family HTH domain</fullName>
    </submittedName>
</protein>
<dbReference type="Pfam" id="PF19054">
    <property type="entry name" value="DUF5753"/>
    <property type="match status" value="1"/>
</dbReference>
<comment type="caution">
    <text evidence="2">The sequence shown here is derived from an EMBL/GenBank/DDBJ whole genome shotgun (WGS) entry which is preliminary data.</text>
</comment>
<gene>
    <name evidence="2" type="ORF">JOF36_000201</name>
</gene>
<dbReference type="InterPro" id="IPR001387">
    <property type="entry name" value="Cro/C1-type_HTH"/>
</dbReference>
<reference evidence="2 3" key="1">
    <citation type="submission" date="2021-03" db="EMBL/GenBank/DDBJ databases">
        <title>Sequencing the genomes of 1000 actinobacteria strains.</title>
        <authorList>
            <person name="Klenk H.-P."/>
        </authorList>
    </citation>
    <scope>NUCLEOTIDE SEQUENCE [LARGE SCALE GENOMIC DNA]</scope>
    <source>
        <strain evidence="2 3">DSM 45256</strain>
    </source>
</reference>
<dbReference type="Pfam" id="PF13560">
    <property type="entry name" value="HTH_31"/>
    <property type="match status" value="1"/>
</dbReference>
<feature type="domain" description="HTH cro/C1-type" evidence="1">
    <location>
        <begin position="18"/>
        <end position="74"/>
    </location>
</feature>
<evidence type="ECO:0000313" key="3">
    <source>
        <dbReference type="Proteomes" id="UP001519295"/>
    </source>
</evidence>
<evidence type="ECO:0000313" key="2">
    <source>
        <dbReference type="EMBL" id="MBP2364505.1"/>
    </source>
</evidence>
<evidence type="ECO:0000259" key="1">
    <source>
        <dbReference type="PROSITE" id="PS50943"/>
    </source>
</evidence>
<dbReference type="SMART" id="SM00530">
    <property type="entry name" value="HTH_XRE"/>
    <property type="match status" value="1"/>
</dbReference>
<proteinExistence type="predicted"/>
<keyword evidence="3" id="KW-1185">Reference proteome</keyword>
<accession>A0ABS4VKQ4</accession>
<dbReference type="EMBL" id="JAGINU010000001">
    <property type="protein sequence ID" value="MBP2364505.1"/>
    <property type="molecule type" value="Genomic_DNA"/>
</dbReference>
<dbReference type="InterPro" id="IPR010982">
    <property type="entry name" value="Lambda_DNA-bd_dom_sf"/>
</dbReference>
<dbReference type="Proteomes" id="UP001519295">
    <property type="component" value="Unassembled WGS sequence"/>
</dbReference>
<dbReference type="InterPro" id="IPR043917">
    <property type="entry name" value="DUF5753"/>
</dbReference>
<name>A0ABS4VKQ4_9PSEU</name>
<dbReference type="PROSITE" id="PS50943">
    <property type="entry name" value="HTH_CROC1"/>
    <property type="match status" value="1"/>
</dbReference>
<dbReference type="RefSeq" id="WP_210024550.1">
    <property type="nucleotide sequence ID" value="NZ_JAGINU010000001.1"/>
</dbReference>
<sequence>MTVAHGPVVIRRRLGHVLKQLRVGRGKQLSEIAKLLEVSPSKLSRIETGHVEPKFRDVRSLLDLYEAGTEVQDQVLNWANEAKSPGWWQPFSVRVTVDLDLYISLESEARSVLIHSTPISGLLQTEQYAREMLRGAYPDMTEEEVTTLVDLRMGRQRVVAPDRSDSRPLDLHAVLDESALHRIPGSPATMRDQLRELVTRSRQPNIVVQILPFSAGYTSVTSTFAIFEPLSDQDWTVVNVEGTGLDTYFDTPAEVQRYRAFWDDVLASSLDPEASRAYIENLIDRS</sequence>
<dbReference type="SUPFAM" id="SSF47413">
    <property type="entry name" value="lambda repressor-like DNA-binding domains"/>
    <property type="match status" value="1"/>
</dbReference>
<dbReference type="CDD" id="cd00093">
    <property type="entry name" value="HTH_XRE"/>
    <property type="match status" value="1"/>
</dbReference>
<organism evidence="2 3">
    <name type="scientific">Pseudonocardia parietis</name>
    <dbReference type="NCBI Taxonomy" id="570936"/>
    <lineage>
        <taxon>Bacteria</taxon>
        <taxon>Bacillati</taxon>
        <taxon>Actinomycetota</taxon>
        <taxon>Actinomycetes</taxon>
        <taxon>Pseudonocardiales</taxon>
        <taxon>Pseudonocardiaceae</taxon>
        <taxon>Pseudonocardia</taxon>
    </lineage>
</organism>